<dbReference type="EMBL" id="DQVM01000139">
    <property type="protein sequence ID" value="HIQ30337.1"/>
    <property type="molecule type" value="Genomic_DNA"/>
</dbReference>
<keyword evidence="1" id="KW-1133">Transmembrane helix</keyword>
<dbReference type="Proteomes" id="UP000608579">
    <property type="component" value="Unassembled WGS sequence"/>
</dbReference>
<reference evidence="2" key="1">
    <citation type="journal article" date="2020" name="ISME J.">
        <title>Gammaproteobacteria mediating utilization of methyl-, sulfur- and petroleum organic compounds in deep ocean hydrothermal plumes.</title>
        <authorList>
            <person name="Zhou Z."/>
            <person name="Liu Y."/>
            <person name="Pan J."/>
            <person name="Cron B.R."/>
            <person name="Toner B.M."/>
            <person name="Anantharaman K."/>
            <person name="Breier J.A."/>
            <person name="Dick G.J."/>
            <person name="Li M."/>
        </authorList>
    </citation>
    <scope>NUCLEOTIDE SEQUENCE</scope>
    <source>
        <strain evidence="2">SZUA-1515</strain>
    </source>
</reference>
<evidence type="ECO:0000313" key="3">
    <source>
        <dbReference type="Proteomes" id="UP000608579"/>
    </source>
</evidence>
<protein>
    <submittedName>
        <fullName evidence="2">Uncharacterized protein</fullName>
    </submittedName>
</protein>
<dbReference type="AlphaFoldDB" id="A0A832ZXT9"/>
<evidence type="ECO:0000256" key="1">
    <source>
        <dbReference type="SAM" id="Phobius"/>
    </source>
</evidence>
<gene>
    <name evidence="2" type="ORF">EYH45_07210</name>
</gene>
<proteinExistence type="predicted"/>
<sequence length="96" mass="10438">MGFVDLLVIALSFTITTLVAVIYTLKHFRQRRAVASASPVKDAGQGVRTKVLVRDAIPRVGEESSSVSAQLIASRKEIEEISRGIGSILKEVEELD</sequence>
<keyword evidence="1" id="KW-0472">Membrane</keyword>
<feature type="transmembrane region" description="Helical" evidence="1">
    <location>
        <begin position="6"/>
        <end position="25"/>
    </location>
</feature>
<keyword evidence="1" id="KW-0812">Transmembrane</keyword>
<accession>A0A832ZXT9</accession>
<name>A0A832ZXT9_CALS0</name>
<organism evidence="2 3">
    <name type="scientific">Caldiarchaeum subterraneum</name>
    <dbReference type="NCBI Taxonomy" id="311458"/>
    <lineage>
        <taxon>Archaea</taxon>
        <taxon>Nitrososphaerota</taxon>
        <taxon>Candidatus Caldarchaeales</taxon>
        <taxon>Candidatus Caldarchaeaceae</taxon>
        <taxon>Candidatus Caldarchaeum</taxon>
    </lineage>
</organism>
<comment type="caution">
    <text evidence="2">The sequence shown here is derived from an EMBL/GenBank/DDBJ whole genome shotgun (WGS) entry which is preliminary data.</text>
</comment>
<evidence type="ECO:0000313" key="2">
    <source>
        <dbReference type="EMBL" id="HIQ30337.1"/>
    </source>
</evidence>